<dbReference type="Pfam" id="PF00078">
    <property type="entry name" value="RVT_1"/>
    <property type="match status" value="1"/>
</dbReference>
<keyword evidence="4" id="KW-1185">Reference proteome</keyword>
<feature type="domain" description="Reverse transcriptase" evidence="2">
    <location>
        <begin position="145"/>
        <end position="225"/>
    </location>
</feature>
<dbReference type="STRING" id="333673.A0A3M0L294"/>
<dbReference type="AlphaFoldDB" id="A0A3M0L294"/>
<evidence type="ECO:0000256" key="1">
    <source>
        <dbReference type="SAM" id="MobiDB-lite"/>
    </source>
</evidence>
<dbReference type="OrthoDB" id="416454at2759"/>
<dbReference type="EMBL" id="QRBI01000095">
    <property type="protein sequence ID" value="RMC19206.1"/>
    <property type="molecule type" value="Genomic_DNA"/>
</dbReference>
<comment type="caution">
    <text evidence="3">The sequence shown here is derived from an EMBL/GenBank/DDBJ whole genome shotgun (WGS) entry which is preliminary data.</text>
</comment>
<dbReference type="InterPro" id="IPR000477">
    <property type="entry name" value="RT_dom"/>
</dbReference>
<name>A0A3M0L294_HIRRU</name>
<proteinExistence type="predicted"/>
<evidence type="ECO:0000313" key="4">
    <source>
        <dbReference type="Proteomes" id="UP000269221"/>
    </source>
</evidence>
<feature type="region of interest" description="Disordered" evidence="1">
    <location>
        <begin position="1"/>
        <end position="49"/>
    </location>
</feature>
<sequence>MNESQEGRRGFPGHQPITRRLSWIFPEAGEGPRSDRQGAQEERDGIDRDRRNPWSTYVITYYTVKTLMYNLDIAVMPQNEYLHFVTCNLSAKDFAFKPAHGAAEKHLKDNIVIGQNQHNFSRGKSRLSNLISFYDKDPSGQNVQLDKHIMEWGPILGPLLFSIFINDLDVGLEGILSKFTDDIKLGGDVDSPEVREALQRDLEKLGVWAITNNMNVNRGKCQILHLGWCSPGCMDRLENEMMFWALQYKNGIESTRECPKEATKMVKSLEEKPYKEWLRPLGLFSPEGTKDRPHYGYNFLVRGMGGSDTDLSSVVTSDRT</sequence>
<evidence type="ECO:0000313" key="3">
    <source>
        <dbReference type="EMBL" id="RMC19206.1"/>
    </source>
</evidence>
<accession>A0A3M0L294</accession>
<organism evidence="3 4">
    <name type="scientific">Hirundo rustica rustica</name>
    <dbReference type="NCBI Taxonomy" id="333673"/>
    <lineage>
        <taxon>Eukaryota</taxon>
        <taxon>Metazoa</taxon>
        <taxon>Chordata</taxon>
        <taxon>Craniata</taxon>
        <taxon>Vertebrata</taxon>
        <taxon>Euteleostomi</taxon>
        <taxon>Archelosauria</taxon>
        <taxon>Archosauria</taxon>
        <taxon>Dinosauria</taxon>
        <taxon>Saurischia</taxon>
        <taxon>Theropoda</taxon>
        <taxon>Coelurosauria</taxon>
        <taxon>Aves</taxon>
        <taxon>Neognathae</taxon>
        <taxon>Neoaves</taxon>
        <taxon>Telluraves</taxon>
        <taxon>Australaves</taxon>
        <taxon>Passeriformes</taxon>
        <taxon>Sylvioidea</taxon>
        <taxon>Hirundinidae</taxon>
        <taxon>Hirundo</taxon>
    </lineage>
</organism>
<gene>
    <name evidence="3" type="ORF">DUI87_03811</name>
</gene>
<dbReference type="Proteomes" id="UP000269221">
    <property type="component" value="Unassembled WGS sequence"/>
</dbReference>
<feature type="compositionally biased region" description="Basic and acidic residues" evidence="1">
    <location>
        <begin position="30"/>
        <end position="49"/>
    </location>
</feature>
<evidence type="ECO:0000259" key="2">
    <source>
        <dbReference type="Pfam" id="PF00078"/>
    </source>
</evidence>
<dbReference type="PANTHER" id="PTHR33332">
    <property type="entry name" value="REVERSE TRANSCRIPTASE DOMAIN-CONTAINING PROTEIN"/>
    <property type="match status" value="1"/>
</dbReference>
<reference evidence="3 4" key="1">
    <citation type="submission" date="2018-07" db="EMBL/GenBank/DDBJ databases">
        <title>A high quality draft genome assembly of the barn swallow (H. rustica rustica).</title>
        <authorList>
            <person name="Formenti G."/>
            <person name="Chiara M."/>
            <person name="Poveda L."/>
            <person name="Francoijs K.-J."/>
            <person name="Bonisoli-Alquati A."/>
            <person name="Canova L."/>
            <person name="Gianfranceschi L."/>
            <person name="Horner D.S."/>
            <person name="Saino N."/>
        </authorList>
    </citation>
    <scope>NUCLEOTIDE SEQUENCE [LARGE SCALE GENOMIC DNA]</scope>
    <source>
        <strain evidence="3">Chelidonia</strain>
        <tissue evidence="3">Blood</tissue>
    </source>
</reference>
<protein>
    <recommendedName>
        <fullName evidence="2">Reverse transcriptase domain-containing protein</fullName>
    </recommendedName>
</protein>